<keyword evidence="4" id="KW-1185">Reference proteome</keyword>
<dbReference type="Pfam" id="PF01408">
    <property type="entry name" value="GFO_IDH_MocA"/>
    <property type="match status" value="1"/>
</dbReference>
<feature type="domain" description="YceM-like C-terminal" evidence="2">
    <location>
        <begin position="126"/>
        <end position="225"/>
    </location>
</feature>
<dbReference type="Gene3D" id="3.30.360.10">
    <property type="entry name" value="Dihydrodipicolinate Reductase, domain 2"/>
    <property type="match status" value="1"/>
</dbReference>
<organism evidence="3 4">
    <name type="scientific">Pontibacter saemangeumensis</name>
    <dbReference type="NCBI Taxonomy" id="1084525"/>
    <lineage>
        <taxon>Bacteria</taxon>
        <taxon>Pseudomonadati</taxon>
        <taxon>Bacteroidota</taxon>
        <taxon>Cytophagia</taxon>
        <taxon>Cytophagales</taxon>
        <taxon>Hymenobacteraceae</taxon>
        <taxon>Pontibacter</taxon>
    </lineage>
</organism>
<dbReference type="InterPro" id="IPR036291">
    <property type="entry name" value="NAD(P)-bd_dom_sf"/>
</dbReference>
<dbReference type="SUPFAM" id="SSF51735">
    <property type="entry name" value="NAD(P)-binding Rossmann-fold domains"/>
    <property type="match status" value="1"/>
</dbReference>
<evidence type="ECO:0000259" key="2">
    <source>
        <dbReference type="Pfam" id="PF21378"/>
    </source>
</evidence>
<proteinExistence type="predicted"/>
<dbReference type="EMBL" id="BAABHC010000002">
    <property type="protein sequence ID" value="GAA4425074.1"/>
    <property type="molecule type" value="Genomic_DNA"/>
</dbReference>
<dbReference type="SUPFAM" id="SSF55347">
    <property type="entry name" value="Glyceraldehyde-3-phosphate dehydrogenase-like, C-terminal domain"/>
    <property type="match status" value="1"/>
</dbReference>
<evidence type="ECO:0000313" key="3">
    <source>
        <dbReference type="EMBL" id="GAA4425074.1"/>
    </source>
</evidence>
<dbReference type="InterPro" id="IPR051317">
    <property type="entry name" value="Gfo/Idh/MocA_oxidoreduct"/>
</dbReference>
<evidence type="ECO:0000313" key="4">
    <source>
        <dbReference type="Proteomes" id="UP001500552"/>
    </source>
</evidence>
<accession>A0ABP8LB23</accession>
<dbReference type="Proteomes" id="UP001500552">
    <property type="component" value="Unassembled WGS sequence"/>
</dbReference>
<dbReference type="InterPro" id="IPR000683">
    <property type="entry name" value="Gfo/Idh/MocA-like_OxRdtase_N"/>
</dbReference>
<dbReference type="PANTHER" id="PTHR43708">
    <property type="entry name" value="CONSERVED EXPRESSED OXIDOREDUCTASE (EUROFUNG)"/>
    <property type="match status" value="1"/>
</dbReference>
<feature type="domain" description="Gfo/Idh/MocA-like oxidoreductase N-terminal" evidence="1">
    <location>
        <begin position="3"/>
        <end position="120"/>
    </location>
</feature>
<dbReference type="PANTHER" id="PTHR43708:SF4">
    <property type="entry name" value="OXIDOREDUCTASE YCEM-RELATED"/>
    <property type="match status" value="1"/>
</dbReference>
<reference evidence="4" key="1">
    <citation type="journal article" date="2019" name="Int. J. Syst. Evol. Microbiol.">
        <title>The Global Catalogue of Microorganisms (GCM) 10K type strain sequencing project: providing services to taxonomists for standard genome sequencing and annotation.</title>
        <authorList>
            <consortium name="The Broad Institute Genomics Platform"/>
            <consortium name="The Broad Institute Genome Sequencing Center for Infectious Disease"/>
            <person name="Wu L."/>
            <person name="Ma J."/>
        </authorList>
    </citation>
    <scope>NUCLEOTIDE SEQUENCE [LARGE SCALE GENOMIC DNA]</scope>
    <source>
        <strain evidence="4">JCM 17926</strain>
    </source>
</reference>
<dbReference type="Gene3D" id="3.40.50.720">
    <property type="entry name" value="NAD(P)-binding Rossmann-like Domain"/>
    <property type="match status" value="1"/>
</dbReference>
<dbReference type="RefSeq" id="WP_345156637.1">
    <property type="nucleotide sequence ID" value="NZ_BAABHC010000002.1"/>
</dbReference>
<evidence type="ECO:0000259" key="1">
    <source>
        <dbReference type="Pfam" id="PF01408"/>
    </source>
</evidence>
<gene>
    <name evidence="3" type="ORF">GCM10023188_05670</name>
</gene>
<comment type="caution">
    <text evidence="3">The sequence shown here is derived from an EMBL/GenBank/DDBJ whole genome shotgun (WGS) entry which is preliminary data.</text>
</comment>
<dbReference type="Pfam" id="PF21378">
    <property type="entry name" value="YceM-like_C"/>
    <property type="match status" value="1"/>
</dbReference>
<name>A0ABP8LB23_9BACT</name>
<sequence>MLKLGIIGIGDIASKAYLPVVGRREGVELHLYTRNQDKLARTGQQYRFSHLHQSLDALLNSGIKGAFVHGATDAHASLVETLLRHHIHVYVDKPITYEYASTKYLVELAEEKNLILMAGFNRRYAPAYRKLKELEAPNMVLMQKNRAAQPADVRTFIFDDFIHVVDTLRFLFPYPVEELRVSGRVEDGLLHHVTVQFISESATAIGIMNRDSGTTEERVEVMSSAEKRIACQVSDIIVRKGTDELRLGSSDWEPTLHKRGFEQIVADFITAVDSGAAPKITAKDALLTHEICERIVAALLKD</sequence>
<dbReference type="InterPro" id="IPR048477">
    <property type="entry name" value="YceM-like_C"/>
</dbReference>
<protein>
    <submittedName>
        <fullName evidence="3">Gfo/Idh/MocA family oxidoreductase</fullName>
    </submittedName>
</protein>